<evidence type="ECO:0000313" key="3">
    <source>
        <dbReference type="Proteomes" id="UP000292447"/>
    </source>
</evidence>
<feature type="signal peptide" evidence="1">
    <location>
        <begin position="1"/>
        <end position="21"/>
    </location>
</feature>
<sequence length="225" mass="26163">MICITFFPSGILSIVSSAVAAADLMNPPFSIANSQEEIRLSWDVHKQREYGEIQAHFEWFFDHLQGFTSESSFESSLFKSKIGVYKLKLSEILSQARDMDFEDTPVARQISFCTHTFFEMAYAAHMIEHHDLLATEASILLANMIDLHIRIFALHDSYGNLNPYQMRPLESIDDFQQELNSWRDDFSRLPYVQLETQFLFTDRVKKAQRTMDFLLEQALRNLQST</sequence>
<feature type="chain" id="PRO_5020263661" evidence="1">
    <location>
        <begin position="22"/>
        <end position="225"/>
    </location>
</feature>
<dbReference type="Proteomes" id="UP000292447">
    <property type="component" value="Chromosome V"/>
</dbReference>
<accession>A0A4P6XT13</accession>
<keyword evidence="3" id="KW-1185">Reference proteome</keyword>
<evidence type="ECO:0000256" key="1">
    <source>
        <dbReference type="SAM" id="SignalP"/>
    </source>
</evidence>
<name>A0A4P6XT13_9ASCO</name>
<dbReference type="AlphaFoldDB" id="A0A4P6XT13"/>
<keyword evidence="1" id="KW-0732">Signal</keyword>
<evidence type="ECO:0000313" key="2">
    <source>
        <dbReference type="EMBL" id="QBM89945.1"/>
    </source>
</evidence>
<reference evidence="3" key="1">
    <citation type="submission" date="2019-03" db="EMBL/GenBank/DDBJ databases">
        <title>Snf2 controls pulcherriminic acid biosynthesis and connects pigmentation and antifungal activity of the yeast Metschnikowia pulcherrima.</title>
        <authorList>
            <person name="Gore-Lloyd D."/>
            <person name="Sumann I."/>
            <person name="Brachmann A.O."/>
            <person name="Schneeberger K."/>
            <person name="Ortiz-Merino R.A."/>
            <person name="Moreno-Beltran M."/>
            <person name="Schlaefli M."/>
            <person name="Kirner P."/>
            <person name="Santos Kron A."/>
            <person name="Wolfe K.H."/>
            <person name="Piel J."/>
            <person name="Ahrens C.H."/>
            <person name="Henk D."/>
            <person name="Freimoser F.M."/>
        </authorList>
    </citation>
    <scope>NUCLEOTIDE SEQUENCE [LARGE SCALE GENOMIC DNA]</scope>
    <source>
        <strain evidence="3">APC 1.2</strain>
    </source>
</reference>
<dbReference type="EMBL" id="CP034460">
    <property type="protein sequence ID" value="QBM89945.1"/>
    <property type="molecule type" value="Genomic_DNA"/>
</dbReference>
<organism evidence="2 3">
    <name type="scientific">Metschnikowia aff. pulcherrima</name>
    <dbReference type="NCBI Taxonomy" id="2163413"/>
    <lineage>
        <taxon>Eukaryota</taxon>
        <taxon>Fungi</taxon>
        <taxon>Dikarya</taxon>
        <taxon>Ascomycota</taxon>
        <taxon>Saccharomycotina</taxon>
        <taxon>Pichiomycetes</taxon>
        <taxon>Metschnikowiaceae</taxon>
        <taxon>Metschnikowia</taxon>
    </lineage>
</organism>
<proteinExistence type="predicted"/>
<protein>
    <submittedName>
        <fullName evidence="2">Uncharacterized protein</fullName>
    </submittedName>
</protein>
<gene>
    <name evidence="2" type="ORF">METSCH_E01820</name>
</gene>